<sequence>MQESPGLDDTLQLREQLAQAWRAVLDAAVERGTPPQAVVETMASVAHERFAALFGPSAAASYLQLLAEQLRDVDHEAAAVLVRGDEEPAAPAEVEVDDQALDPAWIDARTLL</sequence>
<protein>
    <recommendedName>
        <fullName evidence="3">RsbT co-antagonist protein RsbRD N-terminal domain-containing protein</fullName>
    </recommendedName>
</protein>
<reference evidence="1" key="2">
    <citation type="submission" date="2021-08" db="EMBL/GenBank/DDBJ databases">
        <authorList>
            <person name="Tani A."/>
            <person name="Ola A."/>
            <person name="Ogura Y."/>
            <person name="Katsura K."/>
            <person name="Hayashi T."/>
        </authorList>
    </citation>
    <scope>NUCLEOTIDE SEQUENCE</scope>
    <source>
        <strain evidence="1">DSM 17168</strain>
    </source>
</reference>
<dbReference type="Proteomes" id="UP001055153">
    <property type="component" value="Unassembled WGS sequence"/>
</dbReference>
<dbReference type="EMBL" id="BPQQ01000032">
    <property type="protein sequence ID" value="GJE01007.1"/>
    <property type="molecule type" value="Genomic_DNA"/>
</dbReference>
<evidence type="ECO:0008006" key="3">
    <source>
        <dbReference type="Google" id="ProtNLM"/>
    </source>
</evidence>
<proteinExistence type="predicted"/>
<gene>
    <name evidence="1" type="ORF">GMJLKIPL_2936</name>
</gene>
<dbReference type="RefSeq" id="WP_238235823.1">
    <property type="nucleotide sequence ID" value="NZ_BPQQ01000032.1"/>
</dbReference>
<name>A0ABQ4SCZ2_9HYPH</name>
<organism evidence="1 2">
    <name type="scientific">Methylobacterium isbiliense</name>
    <dbReference type="NCBI Taxonomy" id="315478"/>
    <lineage>
        <taxon>Bacteria</taxon>
        <taxon>Pseudomonadati</taxon>
        <taxon>Pseudomonadota</taxon>
        <taxon>Alphaproteobacteria</taxon>
        <taxon>Hyphomicrobiales</taxon>
        <taxon>Methylobacteriaceae</taxon>
        <taxon>Methylobacterium</taxon>
    </lineage>
</organism>
<reference evidence="1" key="1">
    <citation type="journal article" date="2021" name="Front. Microbiol.">
        <title>Comprehensive Comparative Genomics and Phenotyping of Methylobacterium Species.</title>
        <authorList>
            <person name="Alessa O."/>
            <person name="Ogura Y."/>
            <person name="Fujitani Y."/>
            <person name="Takami H."/>
            <person name="Hayashi T."/>
            <person name="Sahin N."/>
            <person name="Tani A."/>
        </authorList>
    </citation>
    <scope>NUCLEOTIDE SEQUENCE</scope>
    <source>
        <strain evidence="1">DSM 17168</strain>
    </source>
</reference>
<evidence type="ECO:0000313" key="2">
    <source>
        <dbReference type="Proteomes" id="UP001055153"/>
    </source>
</evidence>
<evidence type="ECO:0000313" key="1">
    <source>
        <dbReference type="EMBL" id="GJE01007.1"/>
    </source>
</evidence>
<keyword evidence="2" id="KW-1185">Reference proteome</keyword>
<accession>A0ABQ4SCZ2</accession>
<comment type="caution">
    <text evidence="1">The sequence shown here is derived from an EMBL/GenBank/DDBJ whole genome shotgun (WGS) entry which is preliminary data.</text>
</comment>